<dbReference type="GO" id="GO:0043548">
    <property type="term" value="F:phosphatidylinositol 3-kinase binding"/>
    <property type="evidence" value="ECO:0007669"/>
    <property type="project" value="TreeGrafter"/>
</dbReference>
<keyword evidence="2 3" id="KW-0175">Coiled coil</keyword>
<dbReference type="PANTHER" id="PTHR12768">
    <property type="entry name" value="BECLIN 1"/>
    <property type="match status" value="1"/>
</dbReference>
<reference evidence="6" key="2">
    <citation type="submission" date="2022-10" db="EMBL/GenBank/DDBJ databases">
        <authorList>
            <consortium name="ENA_rothamsted_submissions"/>
            <consortium name="culmorum"/>
            <person name="King R."/>
        </authorList>
    </citation>
    <scope>NUCLEOTIDE SEQUENCE</scope>
</reference>
<dbReference type="GO" id="GO:0000407">
    <property type="term" value="C:phagophore assembly site"/>
    <property type="evidence" value="ECO:0007669"/>
    <property type="project" value="TreeGrafter"/>
</dbReference>
<dbReference type="Pfam" id="PF17675">
    <property type="entry name" value="APG6_N"/>
    <property type="match status" value="1"/>
</dbReference>
<gene>
    <name evidence="6" type="ORF">CHIRRI_LOCUS9545</name>
</gene>
<dbReference type="GO" id="GO:0000045">
    <property type="term" value="P:autophagosome assembly"/>
    <property type="evidence" value="ECO:0007669"/>
    <property type="project" value="TreeGrafter"/>
</dbReference>
<dbReference type="InterPro" id="IPR007243">
    <property type="entry name" value="Atg6/Beclin"/>
</dbReference>
<dbReference type="InterPro" id="IPR040455">
    <property type="entry name" value="Atg6_BARA"/>
</dbReference>
<dbReference type="InterPro" id="IPR041691">
    <property type="entry name" value="Atg6/beclin_CC"/>
</dbReference>
<dbReference type="EMBL" id="OU895879">
    <property type="protein sequence ID" value="CAG9806690.1"/>
    <property type="molecule type" value="Genomic_DNA"/>
</dbReference>
<dbReference type="GO" id="GO:0030674">
    <property type="term" value="F:protein-macromolecule adaptor activity"/>
    <property type="evidence" value="ECO:0007669"/>
    <property type="project" value="TreeGrafter"/>
</dbReference>
<dbReference type="PANTHER" id="PTHR12768:SF4">
    <property type="entry name" value="BECLIN-1"/>
    <property type="match status" value="1"/>
</dbReference>
<dbReference type="Gene3D" id="1.10.418.40">
    <property type="entry name" value="Autophagy protein 6/Beclin 1"/>
    <property type="match status" value="1"/>
</dbReference>
<dbReference type="InterPro" id="IPR038274">
    <property type="entry name" value="Atg6/Beclin_C_sf"/>
</dbReference>
<feature type="coiled-coil region" evidence="3">
    <location>
        <begin position="191"/>
        <end position="281"/>
    </location>
</feature>
<proteinExistence type="inferred from homology"/>
<dbReference type="AlphaFoldDB" id="A0A9N9S167"/>
<dbReference type="Pfam" id="PF04111">
    <property type="entry name" value="APG6"/>
    <property type="match status" value="1"/>
</dbReference>
<comment type="similarity">
    <text evidence="1">Belongs to the beclin family.</text>
</comment>
<reference evidence="6" key="1">
    <citation type="submission" date="2022-01" db="EMBL/GenBank/DDBJ databases">
        <authorList>
            <person name="King R."/>
        </authorList>
    </citation>
    <scope>NUCLEOTIDE SEQUENCE</scope>
</reference>
<dbReference type="Gene3D" id="6.10.250.3110">
    <property type="match status" value="1"/>
</dbReference>
<dbReference type="GO" id="GO:0034272">
    <property type="term" value="C:phosphatidylinositol 3-kinase complex, class III, type II"/>
    <property type="evidence" value="ECO:0007669"/>
    <property type="project" value="TreeGrafter"/>
</dbReference>
<protein>
    <recommendedName>
        <fullName evidence="8">Beclin-1-like protein</fullName>
    </recommendedName>
</protein>
<evidence type="ECO:0000313" key="6">
    <source>
        <dbReference type="EMBL" id="CAG9806690.1"/>
    </source>
</evidence>
<evidence type="ECO:0000256" key="2">
    <source>
        <dbReference type="ARBA" id="ARBA00023054"/>
    </source>
</evidence>
<dbReference type="GO" id="GO:0045324">
    <property type="term" value="P:late endosome to vacuole transport"/>
    <property type="evidence" value="ECO:0007669"/>
    <property type="project" value="TreeGrafter"/>
</dbReference>
<dbReference type="GO" id="GO:0006995">
    <property type="term" value="P:cellular response to nitrogen starvation"/>
    <property type="evidence" value="ECO:0007669"/>
    <property type="project" value="TreeGrafter"/>
</dbReference>
<keyword evidence="7" id="KW-1185">Reference proteome</keyword>
<dbReference type="Proteomes" id="UP001153620">
    <property type="component" value="Chromosome 3"/>
</dbReference>
<evidence type="ECO:0000256" key="3">
    <source>
        <dbReference type="SAM" id="Coils"/>
    </source>
</evidence>
<name>A0A9N9S167_9DIPT</name>
<accession>A0A9N9S167</accession>
<evidence type="ECO:0000256" key="1">
    <source>
        <dbReference type="ARBA" id="ARBA00005965"/>
    </source>
</evidence>
<organism evidence="6 7">
    <name type="scientific">Chironomus riparius</name>
    <dbReference type="NCBI Taxonomy" id="315576"/>
    <lineage>
        <taxon>Eukaryota</taxon>
        <taxon>Metazoa</taxon>
        <taxon>Ecdysozoa</taxon>
        <taxon>Arthropoda</taxon>
        <taxon>Hexapoda</taxon>
        <taxon>Insecta</taxon>
        <taxon>Pterygota</taxon>
        <taxon>Neoptera</taxon>
        <taxon>Endopterygota</taxon>
        <taxon>Diptera</taxon>
        <taxon>Nematocera</taxon>
        <taxon>Chironomoidea</taxon>
        <taxon>Chironomidae</taxon>
        <taxon>Chironominae</taxon>
        <taxon>Chironomus</taxon>
    </lineage>
</organism>
<sequence>MNSRAVNLFNSLCLHIKTQKTANREEKQRNSDLVKNIKMSNNTEPCYFCCARCLQPIHLHESFSNINELQTATLNLPIRQNDVSDIELSASSLDHFVPPFSLKHDSEKNGFMVIENDKEVEIESLSQNLRLKAELFDNLSSISEINHPVCTDCSDFLLEMMDQQLKIAESEWNDYNNYLKKLELNEEIPDVENLEKELDNLLLEETRLLTDLETLKKEEDTIKETIRVQDEEKKRLKLEDEKYWREYTKHRRELIAAEDEYRSLECQLNYSKSQLEKLKATNIFNVTFHIWHSGHFGTINNFRLGRLPSSPVDWSEINAAWGQTCLLLSALARKINFTFKRYNLVPYGNHSYIEVLGENKKELPLYGSGGFRFFWDTKFDAGMVAFVDCLQQFKEEVEKGDSGFCLPYKMDKGKIEDPATGNSYSVKIQFNSEEQWTKALKFLLTNLKWGLAYISCESDK</sequence>
<dbReference type="OrthoDB" id="20368at2759"/>
<dbReference type="GO" id="GO:0000423">
    <property type="term" value="P:mitophagy"/>
    <property type="evidence" value="ECO:0007669"/>
    <property type="project" value="TreeGrafter"/>
</dbReference>
<dbReference type="FunFam" id="1.10.418.40:FF:000001">
    <property type="entry name" value="beclin-1 isoform X1"/>
    <property type="match status" value="1"/>
</dbReference>
<evidence type="ECO:0000259" key="4">
    <source>
        <dbReference type="Pfam" id="PF04111"/>
    </source>
</evidence>
<feature type="domain" description="Atg6/beclin coiled-coil" evidence="5">
    <location>
        <begin position="148"/>
        <end position="275"/>
    </location>
</feature>
<dbReference type="GO" id="GO:0034271">
    <property type="term" value="C:phosphatidylinositol 3-kinase complex, class III, type I"/>
    <property type="evidence" value="ECO:0007669"/>
    <property type="project" value="TreeGrafter"/>
</dbReference>
<evidence type="ECO:0000259" key="5">
    <source>
        <dbReference type="Pfam" id="PF17675"/>
    </source>
</evidence>
<feature type="domain" description="Atg6 BARA" evidence="4">
    <location>
        <begin position="278"/>
        <end position="455"/>
    </location>
</feature>
<evidence type="ECO:0008006" key="8">
    <source>
        <dbReference type="Google" id="ProtNLM"/>
    </source>
</evidence>
<evidence type="ECO:0000313" key="7">
    <source>
        <dbReference type="Proteomes" id="UP001153620"/>
    </source>
</evidence>